<comment type="caution">
    <text evidence="9">The sequence shown here is derived from an EMBL/GenBank/DDBJ whole genome shotgun (WGS) entry which is preliminary data.</text>
</comment>
<dbReference type="InterPro" id="IPR016197">
    <property type="entry name" value="Chromo-like_dom_sf"/>
</dbReference>
<feature type="compositionally biased region" description="Low complexity" evidence="6">
    <location>
        <begin position="345"/>
        <end position="366"/>
    </location>
</feature>
<feature type="domain" description="MSL3 chromodomain-like" evidence="8">
    <location>
        <begin position="10"/>
        <end position="86"/>
    </location>
</feature>
<feature type="compositionally biased region" description="Basic and acidic residues" evidence="6">
    <location>
        <begin position="278"/>
        <end position="292"/>
    </location>
</feature>
<dbReference type="InterPro" id="IPR026541">
    <property type="entry name" value="MRG_dom"/>
</dbReference>
<organism evidence="9 10">
    <name type="scientific">Elysia crispata</name>
    <name type="common">lettuce slug</name>
    <dbReference type="NCBI Taxonomy" id="231223"/>
    <lineage>
        <taxon>Eukaryota</taxon>
        <taxon>Metazoa</taxon>
        <taxon>Spiralia</taxon>
        <taxon>Lophotrochozoa</taxon>
        <taxon>Mollusca</taxon>
        <taxon>Gastropoda</taxon>
        <taxon>Heterobranchia</taxon>
        <taxon>Euthyneura</taxon>
        <taxon>Panpulmonata</taxon>
        <taxon>Sacoglossa</taxon>
        <taxon>Placobranchoidea</taxon>
        <taxon>Plakobranchidae</taxon>
        <taxon>Elysia</taxon>
    </lineage>
</organism>
<keyword evidence="3" id="KW-0805">Transcription regulation</keyword>
<dbReference type="PANTHER" id="PTHR10880:SF15">
    <property type="entry name" value="MSL COMPLEX SUBUNIT 3"/>
    <property type="match status" value="1"/>
</dbReference>
<dbReference type="GO" id="GO:0006355">
    <property type="term" value="P:regulation of DNA-templated transcription"/>
    <property type="evidence" value="ECO:0007669"/>
    <property type="project" value="InterPro"/>
</dbReference>
<feature type="compositionally biased region" description="Acidic residues" evidence="6">
    <location>
        <begin position="119"/>
        <end position="131"/>
    </location>
</feature>
<keyword evidence="4" id="KW-0804">Transcription</keyword>
<dbReference type="FunFam" id="2.30.30.140:FF:000042">
    <property type="entry name" value="male-specific lethal 3 homolog"/>
    <property type="match status" value="1"/>
</dbReference>
<dbReference type="EMBL" id="JAWDGP010002360">
    <property type="protein sequence ID" value="KAK3783712.1"/>
    <property type="molecule type" value="Genomic_DNA"/>
</dbReference>
<protein>
    <recommendedName>
        <fullName evidence="11">MRG domain-containing protein</fullName>
    </recommendedName>
</protein>
<comment type="subcellular location">
    <subcellularLocation>
        <location evidence="1">Nucleus</location>
    </subcellularLocation>
</comment>
<sequence>MAGRGLRFEYEVTEVVLCFEPDCTKARVLYDAKVVERRIVKDENGKRRPAYVVHFQGWNSSWDREVGEHYLLRNTDENRELMKKLADAAKKFSRKNSQRRRKINAILHQAFGGAPPQFDDSETDETEDEADNNVKKGVRTKGTQDKKRQKTSLIEFELPESLKEHLENDFILINKRNKLTRVPAKPCVVDILESFMKTFCVNYLCDPSGGREKTRTSSSKHTLKCPPDKCISLCKEFVDSLRIIFDFTLPIILLYAAEQEQYESASAKIKYSDLNPKEKEIGSSKEVSESKKIFPIKGKSDRKKRYRQSRSPSPSSSGESEIMLDVPPRRLTRQAAHFDFSPEQPSTTAARSKPSSSSSSHPVAKTSQKEEHSPAKVTRRSTDGQDLLASRGEEDQVIIPIASRTRRRSHFDVVEVSESLPVKQEPVSDVDNEPVADSLPGPSQVNGKEGPLSAAGTESLTLGSSHGREDAMDRILGWQLLPADVKARGPVTPSQVYGVVHLLRMFVKLPELLKKMQMKDVHLQIIIKFVHHCLQYLVDHQSNLINEQIYIKA</sequence>
<evidence type="ECO:0000256" key="3">
    <source>
        <dbReference type="ARBA" id="ARBA00023015"/>
    </source>
</evidence>
<dbReference type="Pfam" id="PF22732">
    <property type="entry name" value="MSL3_chromo-like"/>
    <property type="match status" value="1"/>
</dbReference>
<dbReference type="AlphaFoldDB" id="A0AAE1A9Z6"/>
<dbReference type="PANTHER" id="PTHR10880">
    <property type="entry name" value="MORTALITY FACTOR 4-LIKE PROTEIN"/>
    <property type="match status" value="1"/>
</dbReference>
<dbReference type="GO" id="GO:0072487">
    <property type="term" value="C:MSL complex"/>
    <property type="evidence" value="ECO:0007669"/>
    <property type="project" value="TreeGrafter"/>
</dbReference>
<evidence type="ECO:0000313" key="9">
    <source>
        <dbReference type="EMBL" id="KAK3783712.1"/>
    </source>
</evidence>
<evidence type="ECO:0000256" key="4">
    <source>
        <dbReference type="ARBA" id="ARBA00023163"/>
    </source>
</evidence>
<dbReference type="InterPro" id="IPR008676">
    <property type="entry name" value="MRG"/>
</dbReference>
<keyword evidence="10" id="KW-1185">Reference proteome</keyword>
<evidence type="ECO:0000256" key="6">
    <source>
        <dbReference type="SAM" id="MobiDB-lite"/>
    </source>
</evidence>
<feature type="region of interest" description="Disordered" evidence="6">
    <location>
        <begin position="419"/>
        <end position="466"/>
    </location>
</feature>
<proteinExistence type="predicted"/>
<feature type="region of interest" description="Disordered" evidence="6">
    <location>
        <begin position="278"/>
        <end position="323"/>
    </location>
</feature>
<keyword evidence="2" id="KW-0156">Chromatin regulator</keyword>
<feature type="region of interest" description="Disordered" evidence="6">
    <location>
        <begin position="112"/>
        <end position="146"/>
    </location>
</feature>
<evidence type="ECO:0008006" key="11">
    <source>
        <dbReference type="Google" id="ProtNLM"/>
    </source>
</evidence>
<evidence type="ECO:0000259" key="8">
    <source>
        <dbReference type="Pfam" id="PF22732"/>
    </source>
</evidence>
<name>A0AAE1A9Z6_9GAST</name>
<evidence type="ECO:0000256" key="5">
    <source>
        <dbReference type="ARBA" id="ARBA00023242"/>
    </source>
</evidence>
<dbReference type="GO" id="GO:0035267">
    <property type="term" value="C:NuA4 histone acetyltransferase complex"/>
    <property type="evidence" value="ECO:0007669"/>
    <property type="project" value="TreeGrafter"/>
</dbReference>
<dbReference type="PROSITE" id="PS51640">
    <property type="entry name" value="MRG"/>
    <property type="match status" value="1"/>
</dbReference>
<feature type="compositionally biased region" description="Low complexity" evidence="6">
    <location>
        <begin position="309"/>
        <end position="321"/>
    </location>
</feature>
<dbReference type="Gene3D" id="2.30.30.140">
    <property type="match status" value="1"/>
</dbReference>
<evidence type="ECO:0000259" key="7">
    <source>
        <dbReference type="Pfam" id="PF05712"/>
    </source>
</evidence>
<keyword evidence="5" id="KW-0539">Nucleus</keyword>
<accession>A0AAE1A9Z6</accession>
<dbReference type="Proteomes" id="UP001283361">
    <property type="component" value="Unassembled WGS sequence"/>
</dbReference>
<dbReference type="Pfam" id="PF05712">
    <property type="entry name" value="MRG"/>
    <property type="match status" value="1"/>
</dbReference>
<feature type="domain" description="MRG" evidence="7">
    <location>
        <begin position="139"/>
        <end position="551"/>
    </location>
</feature>
<dbReference type="GO" id="GO:0006325">
    <property type="term" value="P:chromatin organization"/>
    <property type="evidence" value="ECO:0007669"/>
    <property type="project" value="UniProtKB-KW"/>
</dbReference>
<dbReference type="Gene3D" id="1.10.274.30">
    <property type="entry name" value="MRG domain"/>
    <property type="match status" value="2"/>
</dbReference>
<feature type="region of interest" description="Disordered" evidence="6">
    <location>
        <begin position="338"/>
        <end position="391"/>
    </location>
</feature>
<reference evidence="9" key="1">
    <citation type="journal article" date="2023" name="G3 (Bethesda)">
        <title>A reference genome for the long-term kleptoplast-retaining sea slug Elysia crispata morphotype clarki.</title>
        <authorList>
            <person name="Eastman K.E."/>
            <person name="Pendleton A.L."/>
            <person name="Shaikh M.A."/>
            <person name="Suttiyut T."/>
            <person name="Ogas R."/>
            <person name="Tomko P."/>
            <person name="Gavelis G."/>
            <person name="Widhalm J.R."/>
            <person name="Wisecaver J.H."/>
        </authorList>
    </citation>
    <scope>NUCLEOTIDE SEQUENCE</scope>
    <source>
        <strain evidence="9">ECLA1</strain>
    </source>
</reference>
<dbReference type="InterPro" id="IPR053820">
    <property type="entry name" value="MSL3_chromo-like"/>
</dbReference>
<evidence type="ECO:0000313" key="10">
    <source>
        <dbReference type="Proteomes" id="UP001283361"/>
    </source>
</evidence>
<dbReference type="InterPro" id="IPR038217">
    <property type="entry name" value="MRG_C_sf"/>
</dbReference>
<dbReference type="SUPFAM" id="SSF54160">
    <property type="entry name" value="Chromo domain-like"/>
    <property type="match status" value="1"/>
</dbReference>
<dbReference type="GO" id="GO:0005634">
    <property type="term" value="C:nucleus"/>
    <property type="evidence" value="ECO:0007669"/>
    <property type="project" value="UniProtKB-SubCell"/>
</dbReference>
<evidence type="ECO:0000256" key="2">
    <source>
        <dbReference type="ARBA" id="ARBA00022853"/>
    </source>
</evidence>
<evidence type="ECO:0000256" key="1">
    <source>
        <dbReference type="ARBA" id="ARBA00004123"/>
    </source>
</evidence>
<gene>
    <name evidence="9" type="ORF">RRG08_025335</name>
</gene>